<accession>A0A8J7AY33</accession>
<dbReference type="InterPro" id="IPR036515">
    <property type="entry name" value="Transposase_17_sf"/>
</dbReference>
<reference evidence="2" key="1">
    <citation type="submission" date="2020-10" db="EMBL/GenBank/DDBJ databases">
        <authorList>
            <person name="Castelo-Branco R."/>
            <person name="Eusebio N."/>
            <person name="Adriana R."/>
            <person name="Vieira A."/>
            <person name="Brugerolle De Fraissinette N."/>
            <person name="Rezende De Castro R."/>
            <person name="Schneider M.P."/>
            <person name="Vasconcelos V."/>
            <person name="Leao P.N."/>
        </authorList>
    </citation>
    <scope>NUCLEOTIDE SEQUENCE</scope>
    <source>
        <strain evidence="2">LEGE 07310</strain>
    </source>
</reference>
<dbReference type="PANTHER" id="PTHR33360:SF2">
    <property type="entry name" value="TRANSPOSASE FOR INSERTION SEQUENCE ELEMENT IS200"/>
    <property type="match status" value="1"/>
</dbReference>
<proteinExistence type="predicted"/>
<organism evidence="2 3">
    <name type="scientific">Vasconcelosia minhoensis LEGE 07310</name>
    <dbReference type="NCBI Taxonomy" id="915328"/>
    <lineage>
        <taxon>Bacteria</taxon>
        <taxon>Bacillati</taxon>
        <taxon>Cyanobacteriota</taxon>
        <taxon>Cyanophyceae</taxon>
        <taxon>Nodosilineales</taxon>
        <taxon>Cymatolegaceae</taxon>
        <taxon>Vasconcelosia</taxon>
        <taxon>Vasconcelosia minhoensis</taxon>
    </lineage>
</organism>
<dbReference type="NCBIfam" id="NF033573">
    <property type="entry name" value="transpos_IS200"/>
    <property type="match status" value="1"/>
</dbReference>
<dbReference type="GO" id="GO:0004803">
    <property type="term" value="F:transposase activity"/>
    <property type="evidence" value="ECO:0007669"/>
    <property type="project" value="InterPro"/>
</dbReference>
<dbReference type="EMBL" id="JADEXG010000029">
    <property type="protein sequence ID" value="MBE9078267.1"/>
    <property type="molecule type" value="Genomic_DNA"/>
</dbReference>
<gene>
    <name evidence="2" type="primary">tnpA</name>
    <name evidence="2" type="ORF">IQ241_13355</name>
</gene>
<protein>
    <submittedName>
        <fullName evidence="2">IS200/IS605 family transposase</fullName>
    </submittedName>
</protein>
<sequence>MTRTTLHKAAHVAYSIHLHIYLVTRYRRKCLTQPIAECIAETVRRICTKNRSELMEWGVEPDHIHFLVSLHPDNNISQLVKSFKSASTKAVMAQFPSDFRQTYGKGRSLWGRQKAIISCGGAPLAIVMEYVKNQAGVEAE</sequence>
<dbReference type="GO" id="GO:0006313">
    <property type="term" value="P:DNA transposition"/>
    <property type="evidence" value="ECO:0007669"/>
    <property type="project" value="InterPro"/>
</dbReference>
<dbReference type="SMART" id="SM01321">
    <property type="entry name" value="Y1_Tnp"/>
    <property type="match status" value="1"/>
</dbReference>
<evidence type="ECO:0000259" key="1">
    <source>
        <dbReference type="SMART" id="SM01321"/>
    </source>
</evidence>
<evidence type="ECO:0000313" key="3">
    <source>
        <dbReference type="Proteomes" id="UP000636505"/>
    </source>
</evidence>
<dbReference type="Pfam" id="PF01797">
    <property type="entry name" value="Y1_Tnp"/>
    <property type="match status" value="1"/>
</dbReference>
<name>A0A8J7AY33_9CYAN</name>
<dbReference type="Proteomes" id="UP000636505">
    <property type="component" value="Unassembled WGS sequence"/>
</dbReference>
<dbReference type="InterPro" id="IPR002686">
    <property type="entry name" value="Transposase_17"/>
</dbReference>
<dbReference type="PANTHER" id="PTHR33360">
    <property type="entry name" value="TRANSPOSASE FOR INSERTION SEQUENCE ELEMENT IS200"/>
    <property type="match status" value="1"/>
</dbReference>
<dbReference type="SUPFAM" id="SSF143422">
    <property type="entry name" value="Transposase IS200-like"/>
    <property type="match status" value="1"/>
</dbReference>
<comment type="caution">
    <text evidence="2">The sequence shown here is derived from an EMBL/GenBank/DDBJ whole genome shotgun (WGS) entry which is preliminary data.</text>
</comment>
<dbReference type="AlphaFoldDB" id="A0A8J7AY33"/>
<dbReference type="RefSeq" id="WP_193907931.1">
    <property type="nucleotide sequence ID" value="NZ_JADEXG010000029.1"/>
</dbReference>
<keyword evidence="3" id="KW-1185">Reference proteome</keyword>
<dbReference type="Gene3D" id="3.30.70.1290">
    <property type="entry name" value="Transposase IS200-like"/>
    <property type="match status" value="1"/>
</dbReference>
<feature type="domain" description="Transposase IS200-like" evidence="1">
    <location>
        <begin position="13"/>
        <end position="134"/>
    </location>
</feature>
<dbReference type="GO" id="GO:0003677">
    <property type="term" value="F:DNA binding"/>
    <property type="evidence" value="ECO:0007669"/>
    <property type="project" value="InterPro"/>
</dbReference>
<evidence type="ECO:0000313" key="2">
    <source>
        <dbReference type="EMBL" id="MBE9078267.1"/>
    </source>
</evidence>